<dbReference type="KEGG" id="sniv:SFSGTM_24250"/>
<evidence type="ECO:0000256" key="1">
    <source>
        <dbReference type="SAM" id="SignalP"/>
    </source>
</evidence>
<dbReference type="Gene3D" id="2.60.120.1130">
    <property type="match status" value="1"/>
</dbReference>
<dbReference type="InterPro" id="IPR024618">
    <property type="entry name" value="DUF3857"/>
</dbReference>
<gene>
    <name evidence="4" type="ORF">SFSGTM_24250</name>
</gene>
<dbReference type="SUPFAM" id="SSF54001">
    <property type="entry name" value="Cysteine proteinases"/>
    <property type="match status" value="1"/>
</dbReference>
<organism evidence="4 5">
    <name type="scientific">Sulfuriferula nivalis</name>
    <dbReference type="NCBI Taxonomy" id="2675298"/>
    <lineage>
        <taxon>Bacteria</taxon>
        <taxon>Pseudomonadati</taxon>
        <taxon>Pseudomonadota</taxon>
        <taxon>Betaproteobacteria</taxon>
        <taxon>Nitrosomonadales</taxon>
        <taxon>Sulfuricellaceae</taxon>
        <taxon>Sulfuriferula</taxon>
    </lineage>
</organism>
<protein>
    <submittedName>
        <fullName evidence="4">Transglutaminase</fullName>
    </submittedName>
</protein>
<dbReference type="Gene3D" id="2.60.40.3140">
    <property type="match status" value="1"/>
</dbReference>
<accession>A0A809SEU2</accession>
<evidence type="ECO:0000313" key="5">
    <source>
        <dbReference type="Proteomes" id="UP000463939"/>
    </source>
</evidence>
<dbReference type="AlphaFoldDB" id="A0A809SEU2"/>
<keyword evidence="1" id="KW-0732">Signal</keyword>
<keyword evidence="5" id="KW-1185">Reference proteome</keyword>
<dbReference type="InterPro" id="IPR002931">
    <property type="entry name" value="Transglutaminase-like"/>
</dbReference>
<dbReference type="InterPro" id="IPR038765">
    <property type="entry name" value="Papain-like_cys_pep_sf"/>
</dbReference>
<dbReference type="RefSeq" id="WP_162085448.1">
    <property type="nucleotide sequence ID" value="NZ_AP021881.1"/>
</dbReference>
<dbReference type="Pfam" id="PF12969">
    <property type="entry name" value="DUF3857"/>
    <property type="match status" value="1"/>
</dbReference>
<sequence length="620" mass="69004">MKARLLSLIILLSTAVHAYADDAPDIQTRYTHDYVDYQLNADGSHIETHDWAMKILKENAVADAKSTSITYSTSIQKTDVISAYTIKADGRRIDAPKSNYQLETNSGKDHDAPVFSDLATLTVVFPDVATGDTVGLVYKITQTEAMFPGQFSEMAYYPKNIAYDDIRIRLDYPTSLNLNYEARQMQTVENSEAAGRKTLVWTYQNKSPILSKRRDYSVYDVEQDPGYSISTFKTYAEIAHAYGIRALPKAAVTERIQKLADELTKNQKTPSDQARTLYEWVATHISYAGNCIGVGAVVPHDTGFILDNRMGDCKDHATLLQALLAAKGIASTQALINSGSTYNLPKIPVVSMVNHVINYLPDLHLYLDSTSDSTPYGMLPFSISDKPTLLTTGYKDGTRTPATPVGSNSQIMKSQLIIHSDGSVTDNFSISATGLFAVSNRERFRRLNKDQQTDLVKNIYKSSGYSANGTINLYDTETLANHYHYLVQMNLDQFVQRPGSGAFNIYPLFISAAPIQDFLRSAIAYEDNIPTACVSGYSEETYSYQFPKDMKILAIPDNINITNNALSYHASYRLQGNTLIVKRSLDDQTPDNVCTAEKSNAEKKLAIQAWQNMKAQVLYK</sequence>
<feature type="domain" description="DUF3857" evidence="3">
    <location>
        <begin position="41"/>
        <end position="206"/>
    </location>
</feature>
<dbReference type="EMBL" id="AP021881">
    <property type="protein sequence ID" value="BBP01717.1"/>
    <property type="molecule type" value="Genomic_DNA"/>
</dbReference>
<evidence type="ECO:0000259" key="3">
    <source>
        <dbReference type="Pfam" id="PF12969"/>
    </source>
</evidence>
<proteinExistence type="predicted"/>
<name>A0A809SEU2_9PROT</name>
<evidence type="ECO:0000259" key="2">
    <source>
        <dbReference type="Pfam" id="PF01841"/>
    </source>
</evidence>
<evidence type="ECO:0000313" key="4">
    <source>
        <dbReference type="EMBL" id="BBP01717.1"/>
    </source>
</evidence>
<dbReference type="Proteomes" id="UP000463939">
    <property type="component" value="Chromosome"/>
</dbReference>
<feature type="chain" id="PRO_5032280951" evidence="1">
    <location>
        <begin position="19"/>
        <end position="620"/>
    </location>
</feature>
<dbReference type="Pfam" id="PF01841">
    <property type="entry name" value="Transglut_core"/>
    <property type="match status" value="1"/>
</dbReference>
<dbReference type="Gene3D" id="3.10.620.30">
    <property type="match status" value="1"/>
</dbReference>
<feature type="signal peptide" evidence="1">
    <location>
        <begin position="1"/>
        <end position="18"/>
    </location>
</feature>
<reference evidence="5" key="1">
    <citation type="submission" date="2019-11" db="EMBL/GenBank/DDBJ databases">
        <title>Isolation and characterization of a novel species in the genus Sulfuriferula.</title>
        <authorList>
            <person name="Mochizuki J."/>
            <person name="Kojima H."/>
            <person name="Fukui M."/>
        </authorList>
    </citation>
    <scope>NUCLEOTIDE SEQUENCE [LARGE SCALE GENOMIC DNA]</scope>
    <source>
        <strain evidence="5">SGTM</strain>
    </source>
</reference>
<feature type="domain" description="Transglutaminase-like" evidence="2">
    <location>
        <begin position="258"/>
        <end position="331"/>
    </location>
</feature>